<dbReference type="Gene3D" id="1.25.40.10">
    <property type="entry name" value="Tetratricopeptide repeat domain"/>
    <property type="match status" value="1"/>
</dbReference>
<organism evidence="4">
    <name type="scientific">Candidatus Kentrum sp. LPFa</name>
    <dbReference type="NCBI Taxonomy" id="2126335"/>
    <lineage>
        <taxon>Bacteria</taxon>
        <taxon>Pseudomonadati</taxon>
        <taxon>Pseudomonadota</taxon>
        <taxon>Gammaproteobacteria</taxon>
        <taxon>Candidatus Kentrum</taxon>
    </lineage>
</organism>
<name>A0A450XDD6_9GAMM</name>
<dbReference type="SUPFAM" id="SSF81901">
    <property type="entry name" value="HCP-like"/>
    <property type="match status" value="1"/>
</dbReference>
<feature type="region of interest" description="Disordered" evidence="1">
    <location>
        <begin position="54"/>
        <end position="79"/>
    </location>
</feature>
<accession>A0A450XDD6</accession>
<dbReference type="AlphaFoldDB" id="A0A450XDD6"/>
<dbReference type="InterPro" id="IPR011990">
    <property type="entry name" value="TPR-like_helical_dom_sf"/>
</dbReference>
<keyword evidence="2" id="KW-0472">Membrane</keyword>
<keyword evidence="2" id="KW-0812">Transmembrane</keyword>
<dbReference type="EMBL" id="CAADFM010000043">
    <property type="protein sequence ID" value="VFK10766.1"/>
    <property type="molecule type" value="Genomic_DNA"/>
</dbReference>
<protein>
    <recommendedName>
        <fullName evidence="5">Sel1 repeat-containing protein</fullName>
    </recommendedName>
</protein>
<reference evidence="4" key="1">
    <citation type="submission" date="2019-02" db="EMBL/GenBank/DDBJ databases">
        <authorList>
            <person name="Gruber-Vodicka R. H."/>
            <person name="Seah K. B. B."/>
        </authorList>
    </citation>
    <scope>NUCLEOTIDE SEQUENCE</scope>
    <source>
        <strain evidence="3">BECK_S312</strain>
        <strain evidence="4">BECK_S426</strain>
    </source>
</reference>
<evidence type="ECO:0000256" key="1">
    <source>
        <dbReference type="SAM" id="MobiDB-lite"/>
    </source>
</evidence>
<evidence type="ECO:0000313" key="4">
    <source>
        <dbReference type="EMBL" id="VFK27281.1"/>
    </source>
</evidence>
<evidence type="ECO:0000256" key="2">
    <source>
        <dbReference type="SAM" id="Phobius"/>
    </source>
</evidence>
<evidence type="ECO:0008006" key="5">
    <source>
        <dbReference type="Google" id="ProtNLM"/>
    </source>
</evidence>
<gene>
    <name evidence="3" type="ORF">BECKLPF1236A_GA0070988_1004310</name>
    <name evidence="4" type="ORF">BECKLPF1236C_GA0070990_1004410</name>
</gene>
<keyword evidence="2" id="KW-1133">Transmembrane helix</keyword>
<sequence>MYLDLRSVRSRRELLEPRQKGTRKWVRVVLFIMIVALVGWYFLGDMGLKGNNQLQPDKSPTAESGVSSGSRIPSAVRESENFSPTWSLTAVTSGKQAREVIQDLRNKGEKIDLDHVFRRAEQFESKKMWVDAYLMHFFAARQGHADSAMVLGTMYDPDHTLKPIGIMVRPNWSQSHKWYLRAAEGGNQGARKRLEYLRKQMETAAAKGDVEAGRLVLQWR</sequence>
<feature type="transmembrane region" description="Helical" evidence="2">
    <location>
        <begin position="25"/>
        <end position="43"/>
    </location>
</feature>
<evidence type="ECO:0000313" key="3">
    <source>
        <dbReference type="EMBL" id="VFK10766.1"/>
    </source>
</evidence>
<proteinExistence type="predicted"/>
<dbReference type="EMBL" id="CAADFP010000044">
    <property type="protein sequence ID" value="VFK27281.1"/>
    <property type="molecule type" value="Genomic_DNA"/>
</dbReference>
<feature type="compositionally biased region" description="Polar residues" evidence="1">
    <location>
        <begin position="54"/>
        <end position="71"/>
    </location>
</feature>